<keyword evidence="2" id="KW-1185">Reference proteome</keyword>
<gene>
    <name evidence="1" type="ORF">ILUMI_20233</name>
</gene>
<accession>A0A8K0CEN0</accession>
<name>A0A8K0CEN0_IGNLU</name>
<dbReference type="Proteomes" id="UP000801492">
    <property type="component" value="Unassembled WGS sequence"/>
</dbReference>
<dbReference type="EMBL" id="VTPC01089141">
    <property type="protein sequence ID" value="KAF2885938.1"/>
    <property type="molecule type" value="Genomic_DNA"/>
</dbReference>
<comment type="caution">
    <text evidence="1">The sequence shown here is derived from an EMBL/GenBank/DDBJ whole genome shotgun (WGS) entry which is preliminary data.</text>
</comment>
<reference evidence="1" key="1">
    <citation type="submission" date="2019-08" db="EMBL/GenBank/DDBJ databases">
        <title>The genome of the North American firefly Photinus pyralis.</title>
        <authorList>
            <consortium name="Photinus pyralis genome working group"/>
            <person name="Fallon T.R."/>
            <person name="Sander Lower S.E."/>
            <person name="Weng J.-K."/>
        </authorList>
    </citation>
    <scope>NUCLEOTIDE SEQUENCE</scope>
    <source>
        <strain evidence="1">TRF0915ILg1</strain>
        <tissue evidence="1">Whole body</tissue>
    </source>
</reference>
<organism evidence="1 2">
    <name type="scientific">Ignelater luminosus</name>
    <name type="common">Cucubano</name>
    <name type="synonym">Pyrophorus luminosus</name>
    <dbReference type="NCBI Taxonomy" id="2038154"/>
    <lineage>
        <taxon>Eukaryota</taxon>
        <taxon>Metazoa</taxon>
        <taxon>Ecdysozoa</taxon>
        <taxon>Arthropoda</taxon>
        <taxon>Hexapoda</taxon>
        <taxon>Insecta</taxon>
        <taxon>Pterygota</taxon>
        <taxon>Neoptera</taxon>
        <taxon>Endopterygota</taxon>
        <taxon>Coleoptera</taxon>
        <taxon>Polyphaga</taxon>
        <taxon>Elateriformia</taxon>
        <taxon>Elateroidea</taxon>
        <taxon>Elateridae</taxon>
        <taxon>Agrypninae</taxon>
        <taxon>Pyrophorini</taxon>
        <taxon>Ignelater</taxon>
    </lineage>
</organism>
<evidence type="ECO:0000313" key="2">
    <source>
        <dbReference type="Proteomes" id="UP000801492"/>
    </source>
</evidence>
<proteinExistence type="predicted"/>
<sequence length="113" mass="12689">MEKAQNSFRRVATDICLEEFTYKVIEATSVEEPPQPGCVEDPSKPILALQPGCSTDVSVQDLYAEINYAPSQVTLPPPDCTTNISIDVLDLDIVKIAQLFLRRKLKRKLIKRL</sequence>
<dbReference type="AlphaFoldDB" id="A0A8K0CEN0"/>
<evidence type="ECO:0000313" key="1">
    <source>
        <dbReference type="EMBL" id="KAF2885938.1"/>
    </source>
</evidence>
<protein>
    <submittedName>
        <fullName evidence="1">Uncharacterized protein</fullName>
    </submittedName>
</protein>